<name>A0A226DC00_FOLCA</name>
<dbReference type="AlphaFoldDB" id="A0A226DC00"/>
<evidence type="ECO:0000313" key="2">
    <source>
        <dbReference type="EMBL" id="OXA42257.1"/>
    </source>
</evidence>
<gene>
    <name evidence="2" type="ORF">Fcan01_22701</name>
</gene>
<feature type="chain" id="PRO_5013076082" evidence="1">
    <location>
        <begin position="20"/>
        <end position="143"/>
    </location>
</feature>
<comment type="caution">
    <text evidence="2">The sequence shown here is derived from an EMBL/GenBank/DDBJ whole genome shotgun (WGS) entry which is preliminary data.</text>
</comment>
<proteinExistence type="predicted"/>
<keyword evidence="3" id="KW-1185">Reference proteome</keyword>
<dbReference type="EMBL" id="LNIX01000026">
    <property type="protein sequence ID" value="OXA42257.1"/>
    <property type="molecule type" value="Genomic_DNA"/>
</dbReference>
<evidence type="ECO:0000313" key="3">
    <source>
        <dbReference type="Proteomes" id="UP000198287"/>
    </source>
</evidence>
<sequence length="143" mass="16540">MKIYVLLAVIVPFSGLVSSTSLPNDPYLASDGRYGRAAAELAKVLVDFLASRTCSNDETRKCFHNDWQRRDSYCSGQLYNTRFSFSAWCGGRCYCCARCYKDNRNLCFWNDWRERDARCTGQMYNRRFSYAGPEGKRCYCCTP</sequence>
<dbReference type="Proteomes" id="UP000198287">
    <property type="component" value="Unassembled WGS sequence"/>
</dbReference>
<reference evidence="2 3" key="1">
    <citation type="submission" date="2015-12" db="EMBL/GenBank/DDBJ databases">
        <title>The genome of Folsomia candida.</title>
        <authorList>
            <person name="Faddeeva A."/>
            <person name="Derks M.F."/>
            <person name="Anvar Y."/>
            <person name="Smit S."/>
            <person name="Van Straalen N."/>
            <person name="Roelofs D."/>
        </authorList>
    </citation>
    <scope>NUCLEOTIDE SEQUENCE [LARGE SCALE GENOMIC DNA]</scope>
    <source>
        <strain evidence="2 3">VU population</strain>
        <tissue evidence="2">Whole body</tissue>
    </source>
</reference>
<protein>
    <submittedName>
        <fullName evidence="2">Uncharacterized protein</fullName>
    </submittedName>
</protein>
<evidence type="ECO:0000256" key="1">
    <source>
        <dbReference type="SAM" id="SignalP"/>
    </source>
</evidence>
<keyword evidence="1" id="KW-0732">Signal</keyword>
<accession>A0A226DC00</accession>
<feature type="signal peptide" evidence="1">
    <location>
        <begin position="1"/>
        <end position="19"/>
    </location>
</feature>
<organism evidence="2 3">
    <name type="scientific">Folsomia candida</name>
    <name type="common">Springtail</name>
    <dbReference type="NCBI Taxonomy" id="158441"/>
    <lineage>
        <taxon>Eukaryota</taxon>
        <taxon>Metazoa</taxon>
        <taxon>Ecdysozoa</taxon>
        <taxon>Arthropoda</taxon>
        <taxon>Hexapoda</taxon>
        <taxon>Collembola</taxon>
        <taxon>Entomobryomorpha</taxon>
        <taxon>Isotomoidea</taxon>
        <taxon>Isotomidae</taxon>
        <taxon>Proisotominae</taxon>
        <taxon>Folsomia</taxon>
    </lineage>
</organism>